<evidence type="ECO:0000256" key="1">
    <source>
        <dbReference type="ARBA" id="ARBA00004141"/>
    </source>
</evidence>
<keyword evidence="7" id="KW-0133">Cell shape</keyword>
<protein>
    <recommendedName>
        <fullName evidence="7 8">Phospho-N-acetylmuramoyl-pentapeptide-transferase</fullName>
        <ecNumber evidence="7 8">2.7.8.13</ecNumber>
    </recommendedName>
    <alternativeName>
        <fullName evidence="7">UDP-MurNAc-pentapeptide phosphotransferase</fullName>
    </alternativeName>
</protein>
<dbReference type="CDD" id="cd06852">
    <property type="entry name" value="GT_MraY"/>
    <property type="match status" value="1"/>
</dbReference>
<name>A0ABY5PC25_9ACTN</name>
<comment type="cofactor">
    <cofactor evidence="7">
        <name>Mg(2+)</name>
        <dbReference type="ChEBI" id="CHEBI:18420"/>
    </cofactor>
</comment>
<evidence type="ECO:0000256" key="4">
    <source>
        <dbReference type="ARBA" id="ARBA00022692"/>
    </source>
</evidence>
<gene>
    <name evidence="7 9" type="primary">mraY</name>
    <name evidence="9" type="ORF">LRS13_15060</name>
</gene>
<keyword evidence="6 7" id="KW-0472">Membrane</keyword>
<dbReference type="InterPro" id="IPR003524">
    <property type="entry name" value="PNAcMuramoyl-5peptid_Trfase"/>
</dbReference>
<dbReference type="GO" id="GO:0016740">
    <property type="term" value="F:transferase activity"/>
    <property type="evidence" value="ECO:0007669"/>
    <property type="project" value="UniProtKB-KW"/>
</dbReference>
<keyword evidence="7" id="KW-0460">Magnesium</keyword>
<evidence type="ECO:0000313" key="9">
    <source>
        <dbReference type="EMBL" id="UUY02032.1"/>
    </source>
</evidence>
<dbReference type="PANTHER" id="PTHR22926:SF5">
    <property type="entry name" value="PHOSPHO-N-ACETYLMURAMOYL-PENTAPEPTIDE-TRANSFERASE HOMOLOG"/>
    <property type="match status" value="1"/>
</dbReference>
<dbReference type="RefSeq" id="WP_353862571.1">
    <property type="nucleotide sequence ID" value="NZ_CP088295.1"/>
</dbReference>
<feature type="transmembrane region" description="Helical" evidence="7">
    <location>
        <begin position="204"/>
        <end position="221"/>
    </location>
</feature>
<dbReference type="PROSITE" id="PS01348">
    <property type="entry name" value="MRAY_2"/>
    <property type="match status" value="1"/>
</dbReference>
<dbReference type="InterPro" id="IPR000715">
    <property type="entry name" value="Glycosyl_transferase_4"/>
</dbReference>
<reference evidence="10" key="1">
    <citation type="submission" date="2021-11" db="EMBL/GenBank/DDBJ databases">
        <title>Cultivation dependent microbiological survey of springs from the worlds oldest radium mine currently devoted to the extraction of radon-saturated water.</title>
        <authorList>
            <person name="Kapinusova G."/>
            <person name="Smrhova T."/>
            <person name="Strejcek M."/>
            <person name="Suman J."/>
            <person name="Jani K."/>
            <person name="Pajer P."/>
            <person name="Uhlik O."/>
        </authorList>
    </citation>
    <scope>NUCLEOTIDE SEQUENCE [LARGE SCALE GENOMIC DNA]</scope>
    <source>
        <strain evidence="10">J379</strain>
    </source>
</reference>
<feature type="transmembrane region" description="Helical" evidence="7">
    <location>
        <begin position="253"/>
        <end position="276"/>
    </location>
</feature>
<dbReference type="PANTHER" id="PTHR22926">
    <property type="entry name" value="PHOSPHO-N-ACETYLMURAMOYL-PENTAPEPTIDE-TRANSFERASE"/>
    <property type="match status" value="1"/>
</dbReference>
<keyword evidence="7" id="KW-0479">Metal-binding</keyword>
<dbReference type="InterPro" id="IPR018480">
    <property type="entry name" value="PNAcMuramoyl-5peptid_Trfase_CS"/>
</dbReference>
<keyword evidence="7" id="KW-0132">Cell division</keyword>
<accession>A0ABY5PC25</accession>
<evidence type="ECO:0000256" key="5">
    <source>
        <dbReference type="ARBA" id="ARBA00022989"/>
    </source>
</evidence>
<keyword evidence="7" id="KW-1003">Cell membrane</keyword>
<dbReference type="Pfam" id="PF10555">
    <property type="entry name" value="MraY_sig1"/>
    <property type="match status" value="1"/>
</dbReference>
<feature type="transmembrane region" description="Helical" evidence="7">
    <location>
        <begin position="178"/>
        <end position="198"/>
    </location>
</feature>
<comment type="pathway">
    <text evidence="7">Cell wall biogenesis; peptidoglycan biosynthesis.</text>
</comment>
<dbReference type="PROSITE" id="PS01347">
    <property type="entry name" value="MRAY_1"/>
    <property type="match status" value="1"/>
</dbReference>
<feature type="transmembrane region" description="Helical" evidence="7">
    <location>
        <begin position="147"/>
        <end position="166"/>
    </location>
</feature>
<feature type="transmembrane region" description="Helical" evidence="7">
    <location>
        <begin position="228"/>
        <end position="247"/>
    </location>
</feature>
<keyword evidence="7" id="KW-0573">Peptidoglycan synthesis</keyword>
<keyword evidence="5 7" id="KW-1133">Transmembrane helix</keyword>
<feature type="transmembrane region" description="Helical" evidence="7">
    <location>
        <begin position="74"/>
        <end position="92"/>
    </location>
</feature>
<evidence type="ECO:0000256" key="8">
    <source>
        <dbReference type="NCBIfam" id="TIGR00445"/>
    </source>
</evidence>
<comment type="function">
    <text evidence="7">Catalyzes the initial step of the lipid cycle reactions in the biosynthesis of the cell wall peptidoglycan: transfers peptidoglycan precursor phospho-MurNAc-pentapeptide from UDP-MurNAc-pentapeptide onto the lipid carrier undecaprenyl phosphate, yielding undecaprenyl-pyrophosphoryl-MurNAc-pentapeptide, known as lipid I.</text>
</comment>
<comment type="catalytic activity">
    <reaction evidence="7">
        <text>UDP-N-acetyl-alpha-D-muramoyl-L-alanyl-gamma-D-glutamyl-meso-2,6-diaminopimeloyl-D-alanyl-D-alanine + di-trans,octa-cis-undecaprenyl phosphate = di-trans,octa-cis-undecaprenyl diphospho-N-acetyl-alpha-D-muramoyl-L-alanyl-D-glutamyl-meso-2,6-diaminopimeloyl-D-alanyl-D-alanine + UMP</text>
        <dbReference type="Rhea" id="RHEA:28386"/>
        <dbReference type="ChEBI" id="CHEBI:57865"/>
        <dbReference type="ChEBI" id="CHEBI:60392"/>
        <dbReference type="ChEBI" id="CHEBI:61386"/>
        <dbReference type="ChEBI" id="CHEBI:61387"/>
        <dbReference type="EC" id="2.7.8.13"/>
    </reaction>
</comment>
<evidence type="ECO:0000256" key="3">
    <source>
        <dbReference type="ARBA" id="ARBA00022679"/>
    </source>
</evidence>
<evidence type="ECO:0000256" key="2">
    <source>
        <dbReference type="ARBA" id="ARBA00005583"/>
    </source>
</evidence>
<keyword evidence="4 7" id="KW-0812">Transmembrane</keyword>
<proteinExistence type="inferred from homology"/>
<evidence type="ECO:0000256" key="7">
    <source>
        <dbReference type="HAMAP-Rule" id="MF_00038"/>
    </source>
</evidence>
<feature type="transmembrane region" description="Helical" evidence="7">
    <location>
        <begin position="303"/>
        <end position="322"/>
    </location>
</feature>
<comment type="similarity">
    <text evidence="2 7">Belongs to the glycosyltransferase 4 family. MraY subfamily.</text>
</comment>
<sequence>MGEVLIGGTVALLLCVFLSPKFIEFLRNREFGQHIRPEGPEGHHAKAGTPTMGGLIIFLAISISFLILVDYSDWRALGVYGAAVACAALGFADDYTKLVKRRSLGLKGRTKLGVTILISIGLWWIASEQADLQQILRFRVFDGYIDLSGLGGIPYLILIYLVVAGTTNAVNLTDGLDGLAAGCAAIVGLAYIGITFITTGERELALLAACMVGACVGFLWYNAFPATIFMGDTGSLGLGGLIAGLAIMTQTELLLVLLGGIFVVEAASVMIQVFSFQTFRKRVFLMAPIHHHFEIQGWSETKIILRFWIVAAVCSAIGFTLYQQSIA</sequence>
<dbReference type="Pfam" id="PF00953">
    <property type="entry name" value="Glycos_transf_4"/>
    <property type="match status" value="1"/>
</dbReference>
<feature type="transmembrane region" description="Helical" evidence="7">
    <location>
        <begin position="6"/>
        <end position="26"/>
    </location>
</feature>
<dbReference type="Proteomes" id="UP001058860">
    <property type="component" value="Chromosome"/>
</dbReference>
<evidence type="ECO:0000256" key="6">
    <source>
        <dbReference type="ARBA" id="ARBA00023136"/>
    </source>
</evidence>
<keyword evidence="7" id="KW-0131">Cell cycle</keyword>
<evidence type="ECO:0000313" key="10">
    <source>
        <dbReference type="Proteomes" id="UP001058860"/>
    </source>
</evidence>
<comment type="subcellular location">
    <subcellularLocation>
        <location evidence="7">Cell membrane</location>
        <topology evidence="7">Multi-pass membrane protein</topology>
    </subcellularLocation>
    <subcellularLocation>
        <location evidence="1">Membrane</location>
        <topology evidence="1">Multi-pass membrane protein</topology>
    </subcellularLocation>
</comment>
<organism evidence="9 10">
    <name type="scientific">Svornostia abyssi</name>
    <dbReference type="NCBI Taxonomy" id="2898438"/>
    <lineage>
        <taxon>Bacteria</taxon>
        <taxon>Bacillati</taxon>
        <taxon>Actinomycetota</taxon>
        <taxon>Thermoleophilia</taxon>
        <taxon>Solirubrobacterales</taxon>
        <taxon>Baekduiaceae</taxon>
        <taxon>Svornostia</taxon>
    </lineage>
</organism>
<keyword evidence="7" id="KW-0961">Cell wall biogenesis/degradation</keyword>
<keyword evidence="10" id="KW-1185">Reference proteome</keyword>
<feature type="transmembrane region" description="Helical" evidence="7">
    <location>
        <begin position="47"/>
        <end position="68"/>
    </location>
</feature>
<dbReference type="EMBL" id="CP088295">
    <property type="protein sequence ID" value="UUY02032.1"/>
    <property type="molecule type" value="Genomic_DNA"/>
</dbReference>
<keyword evidence="3 7" id="KW-0808">Transferase</keyword>
<dbReference type="HAMAP" id="MF_00038">
    <property type="entry name" value="MraY"/>
    <property type="match status" value="1"/>
</dbReference>
<dbReference type="EC" id="2.7.8.13" evidence="7 8"/>
<dbReference type="NCBIfam" id="TIGR00445">
    <property type="entry name" value="mraY"/>
    <property type="match status" value="1"/>
</dbReference>